<keyword evidence="3" id="KW-0238">DNA-binding</keyword>
<dbReference type="Gene3D" id="1.10.287.1120">
    <property type="entry name" value="Bipartite methylase S protein"/>
    <property type="match status" value="1"/>
</dbReference>
<dbReference type="InterPro" id="IPR000055">
    <property type="entry name" value="Restrct_endonuc_typeI_TRD"/>
</dbReference>
<name>A0ABR7E503_9BACT</name>
<dbReference type="PANTHER" id="PTHR30408">
    <property type="entry name" value="TYPE-1 RESTRICTION ENZYME ECOKI SPECIFICITY PROTEIN"/>
    <property type="match status" value="1"/>
</dbReference>
<comment type="caution">
    <text evidence="5">The sequence shown here is derived from an EMBL/GenBank/DDBJ whole genome shotgun (WGS) entry which is preliminary data.</text>
</comment>
<dbReference type="RefSeq" id="WP_186960644.1">
    <property type="nucleotide sequence ID" value="NZ_JACOOI010000023.1"/>
</dbReference>
<dbReference type="EMBL" id="JACOOI010000023">
    <property type="protein sequence ID" value="MBC5644861.1"/>
    <property type="molecule type" value="Genomic_DNA"/>
</dbReference>
<accession>A0ABR7E503</accession>
<dbReference type="Gene3D" id="3.90.220.20">
    <property type="entry name" value="DNA methylase specificity domains"/>
    <property type="match status" value="2"/>
</dbReference>
<dbReference type="Proteomes" id="UP000644010">
    <property type="component" value="Unassembled WGS sequence"/>
</dbReference>
<keyword evidence="6" id="KW-1185">Reference proteome</keyword>
<evidence type="ECO:0000313" key="5">
    <source>
        <dbReference type="EMBL" id="MBC5644861.1"/>
    </source>
</evidence>
<feature type="domain" description="Type I restriction modification DNA specificity" evidence="4">
    <location>
        <begin position="192"/>
        <end position="348"/>
    </location>
</feature>
<dbReference type="PANTHER" id="PTHR30408:SF13">
    <property type="entry name" value="TYPE I RESTRICTION ENZYME HINDI SPECIFICITY SUBUNIT"/>
    <property type="match status" value="1"/>
</dbReference>
<evidence type="ECO:0000256" key="2">
    <source>
        <dbReference type="ARBA" id="ARBA00022747"/>
    </source>
</evidence>
<protein>
    <submittedName>
        <fullName evidence="5">Restriction endonuclease subunit S</fullName>
    </submittedName>
</protein>
<keyword evidence="5" id="KW-0540">Nuclease</keyword>
<evidence type="ECO:0000313" key="6">
    <source>
        <dbReference type="Proteomes" id="UP000644010"/>
    </source>
</evidence>
<keyword evidence="5" id="KW-0378">Hydrolase</keyword>
<keyword evidence="2" id="KW-0680">Restriction system</keyword>
<dbReference type="GO" id="GO:0004519">
    <property type="term" value="F:endonuclease activity"/>
    <property type="evidence" value="ECO:0007669"/>
    <property type="project" value="UniProtKB-KW"/>
</dbReference>
<dbReference type="CDD" id="cd17243">
    <property type="entry name" value="RMtype1_S_AchA6I-TRD2-CR2_like"/>
    <property type="match status" value="1"/>
</dbReference>
<dbReference type="InterPro" id="IPR044946">
    <property type="entry name" value="Restrct_endonuc_typeI_TRD_sf"/>
</dbReference>
<comment type="similarity">
    <text evidence="1">Belongs to the type-I restriction system S methylase family.</text>
</comment>
<evidence type="ECO:0000256" key="3">
    <source>
        <dbReference type="ARBA" id="ARBA00023125"/>
    </source>
</evidence>
<dbReference type="SUPFAM" id="SSF116734">
    <property type="entry name" value="DNA methylase specificity domain"/>
    <property type="match status" value="2"/>
</dbReference>
<dbReference type="Pfam" id="PF01420">
    <property type="entry name" value="Methylase_S"/>
    <property type="match status" value="2"/>
</dbReference>
<evidence type="ECO:0000256" key="1">
    <source>
        <dbReference type="ARBA" id="ARBA00010923"/>
    </source>
</evidence>
<dbReference type="CDD" id="cd17260">
    <property type="entry name" value="RMtype1_S_EcoEI-TRD1-CR1_like"/>
    <property type="match status" value="1"/>
</dbReference>
<dbReference type="InterPro" id="IPR052021">
    <property type="entry name" value="Type-I_RS_S_subunit"/>
</dbReference>
<proteinExistence type="inferred from homology"/>
<evidence type="ECO:0000259" key="4">
    <source>
        <dbReference type="Pfam" id="PF01420"/>
    </source>
</evidence>
<gene>
    <name evidence="5" type="ORF">H8S77_18440</name>
</gene>
<organism evidence="5 6">
    <name type="scientific">Parabacteroides segnis</name>
    <dbReference type="NCBI Taxonomy" id="2763058"/>
    <lineage>
        <taxon>Bacteria</taxon>
        <taxon>Pseudomonadati</taxon>
        <taxon>Bacteroidota</taxon>
        <taxon>Bacteroidia</taxon>
        <taxon>Bacteroidales</taxon>
        <taxon>Tannerellaceae</taxon>
        <taxon>Parabacteroides</taxon>
    </lineage>
</organism>
<keyword evidence="5" id="KW-0255">Endonuclease</keyword>
<reference evidence="5 6" key="1">
    <citation type="submission" date="2020-08" db="EMBL/GenBank/DDBJ databases">
        <title>Genome public.</title>
        <authorList>
            <person name="Liu C."/>
            <person name="Sun Q."/>
        </authorList>
    </citation>
    <scope>NUCLEOTIDE SEQUENCE [LARGE SCALE GENOMIC DNA]</scope>
    <source>
        <strain evidence="5 6">BX2</strain>
    </source>
</reference>
<feature type="domain" description="Type I restriction modification DNA specificity" evidence="4">
    <location>
        <begin position="3"/>
        <end position="176"/>
    </location>
</feature>
<sequence>MGEWKEYRFSDFVCINPTVKLPKENISFVEMKDLNESTRYCMPSQERPLSGGSRFEEGDTLFARITPCLENGKICQVKGLKNGKGFGSTEFYVFRGKKNLSDTDFVYYLSRWEEVRNHAEKNMDGTSGRQRVPKEAFSDLYLSLPEISIQKNIVSILSVLDDKINLLHHQNATLEKMAETIFRQWFIEEAKDDWEEKKLSEIIELVGGGTPKTAIIEYWNGNIKWLSGGDIANNHKTIITNSEKSITQTGLTNSSAKLLPKYATVISARGTVGKYCILAEPMAFSQSNYGILPRYPNCFFFTYLVINHSVNLLQSSVYGSVFDTITTKTFKEHSISIPKDEVIIYKFEERVACFFKKIESNQQQIQILTQLRDTLLPKLMSGEIKVTD</sequence>